<accession>A0A562IWM7</accession>
<feature type="transmembrane region" description="Helical" evidence="1">
    <location>
        <begin position="183"/>
        <end position="202"/>
    </location>
</feature>
<dbReference type="Proteomes" id="UP000321490">
    <property type="component" value="Unassembled WGS sequence"/>
</dbReference>
<keyword evidence="1" id="KW-0812">Transmembrane</keyword>
<feature type="transmembrane region" description="Helical" evidence="1">
    <location>
        <begin position="75"/>
        <end position="95"/>
    </location>
</feature>
<dbReference type="AlphaFoldDB" id="A0A562IWM7"/>
<keyword evidence="1" id="KW-1133">Transmembrane helix</keyword>
<dbReference type="OrthoDB" id="3828896at2"/>
<keyword evidence="3" id="KW-1185">Reference proteome</keyword>
<sequence>MTTQLPTPTSRPAPIASAADRPARSAAARLLPIAGAALVAGPLLYVAGMATSPTADSMAPADYIASLARDEGQTALSALLLHYGNLLLALAWLAAPTLVRGRRGGGLTLVGALLSSLGLVSVTGLVLSDFWTGAVGRELDPATAEALFTTVEGSAGMGVVGLLTLFGLVGPVVVLAGLARAGVISWWLLAPAVVSLGLSMAFPFQPLLFAGFALVGAVPTVVVGIRLLQRSRAGAV</sequence>
<feature type="transmembrane region" description="Helical" evidence="1">
    <location>
        <begin position="155"/>
        <end position="176"/>
    </location>
</feature>
<dbReference type="RefSeq" id="WP_153360302.1">
    <property type="nucleotide sequence ID" value="NZ_JABGDC010000081.1"/>
</dbReference>
<evidence type="ECO:0000313" key="2">
    <source>
        <dbReference type="EMBL" id="TWH75461.1"/>
    </source>
</evidence>
<comment type="caution">
    <text evidence="2">The sequence shown here is derived from an EMBL/GenBank/DDBJ whole genome shotgun (WGS) entry which is preliminary data.</text>
</comment>
<evidence type="ECO:0008006" key="4">
    <source>
        <dbReference type="Google" id="ProtNLM"/>
    </source>
</evidence>
<reference evidence="2 3" key="1">
    <citation type="submission" date="2019-07" db="EMBL/GenBank/DDBJ databases">
        <title>R&amp;d 2014.</title>
        <authorList>
            <person name="Klenk H.-P."/>
        </authorList>
    </citation>
    <scope>NUCLEOTIDE SEQUENCE [LARGE SCALE GENOMIC DNA]</scope>
    <source>
        <strain evidence="2 3">DSM 45764</strain>
    </source>
</reference>
<feature type="transmembrane region" description="Helical" evidence="1">
    <location>
        <begin position="30"/>
        <end position="55"/>
    </location>
</feature>
<gene>
    <name evidence="2" type="ORF">JD78_04022</name>
</gene>
<feature type="transmembrane region" description="Helical" evidence="1">
    <location>
        <begin position="107"/>
        <end position="127"/>
    </location>
</feature>
<evidence type="ECO:0000256" key="1">
    <source>
        <dbReference type="SAM" id="Phobius"/>
    </source>
</evidence>
<protein>
    <recommendedName>
        <fullName evidence="4">DUF4386 family protein</fullName>
    </recommendedName>
</protein>
<evidence type="ECO:0000313" key="3">
    <source>
        <dbReference type="Proteomes" id="UP000321490"/>
    </source>
</evidence>
<dbReference type="EMBL" id="VLKF01000001">
    <property type="protein sequence ID" value="TWH75461.1"/>
    <property type="molecule type" value="Genomic_DNA"/>
</dbReference>
<feature type="transmembrane region" description="Helical" evidence="1">
    <location>
        <begin position="208"/>
        <end position="228"/>
    </location>
</feature>
<name>A0A562IWM7_9ACTN</name>
<proteinExistence type="predicted"/>
<organism evidence="2 3">
    <name type="scientific">Modestobacter roseus</name>
    <dbReference type="NCBI Taxonomy" id="1181884"/>
    <lineage>
        <taxon>Bacteria</taxon>
        <taxon>Bacillati</taxon>
        <taxon>Actinomycetota</taxon>
        <taxon>Actinomycetes</taxon>
        <taxon>Geodermatophilales</taxon>
        <taxon>Geodermatophilaceae</taxon>
        <taxon>Modestobacter</taxon>
    </lineage>
</organism>
<keyword evidence="1" id="KW-0472">Membrane</keyword>